<evidence type="ECO:0000256" key="1">
    <source>
        <dbReference type="SAM" id="MobiDB-lite"/>
    </source>
</evidence>
<evidence type="ECO:0000313" key="2">
    <source>
        <dbReference type="EMBL" id="CAD8546828.1"/>
    </source>
</evidence>
<feature type="region of interest" description="Disordered" evidence="1">
    <location>
        <begin position="1"/>
        <end position="32"/>
    </location>
</feature>
<proteinExistence type="predicted"/>
<accession>A0A7S0JBM6</accession>
<reference evidence="2" key="1">
    <citation type="submission" date="2021-01" db="EMBL/GenBank/DDBJ databases">
        <authorList>
            <person name="Corre E."/>
            <person name="Pelletier E."/>
            <person name="Niang G."/>
            <person name="Scheremetjew M."/>
            <person name="Finn R."/>
            <person name="Kale V."/>
            <person name="Holt S."/>
            <person name="Cochrane G."/>
            <person name="Meng A."/>
            <person name="Brown T."/>
            <person name="Cohen L."/>
        </authorList>
    </citation>
    <scope>NUCLEOTIDE SEQUENCE</scope>
    <source>
        <strain evidence="2">RCC1130</strain>
    </source>
</reference>
<sequence>MVDAVPAKLRFKKRPLESASPESKPSKRKRLPRVVLKLRGVAWEGCPERSERTPAPSASGTHEADGILGNNPRPSVEQQERVAATLSMAPAEVITWFRMQWPKLQAALLDNTRLRQKVMEGGGSARLDAKTIAAAVRCVRMAQMEPLTSKAMQCNARPVSGMA</sequence>
<gene>
    <name evidence="2" type="ORF">CLEP1334_LOCUS22118</name>
</gene>
<protein>
    <submittedName>
        <fullName evidence="2">Uncharacterized protein</fullName>
    </submittedName>
</protein>
<feature type="region of interest" description="Disordered" evidence="1">
    <location>
        <begin position="45"/>
        <end position="77"/>
    </location>
</feature>
<organism evidence="2">
    <name type="scientific">Calcidiscus leptoporus</name>
    <dbReference type="NCBI Taxonomy" id="127549"/>
    <lineage>
        <taxon>Eukaryota</taxon>
        <taxon>Haptista</taxon>
        <taxon>Haptophyta</taxon>
        <taxon>Prymnesiophyceae</taxon>
        <taxon>Coccolithales</taxon>
        <taxon>Calcidiscaceae</taxon>
        <taxon>Calcidiscus</taxon>
    </lineage>
</organism>
<dbReference type="AlphaFoldDB" id="A0A7S0JBM6"/>
<name>A0A7S0JBM6_9EUKA</name>
<dbReference type="EMBL" id="HBER01043970">
    <property type="protein sequence ID" value="CAD8546828.1"/>
    <property type="molecule type" value="Transcribed_RNA"/>
</dbReference>